<feature type="compositionally biased region" description="Basic and acidic residues" evidence="1">
    <location>
        <begin position="158"/>
        <end position="169"/>
    </location>
</feature>
<feature type="region of interest" description="Disordered" evidence="1">
    <location>
        <begin position="1"/>
        <end position="133"/>
    </location>
</feature>
<reference evidence="3" key="1">
    <citation type="submission" date="2014-08" db="EMBL/GenBank/DDBJ databases">
        <title>Complete genome sequence of Streptomyces lividans TK24.</title>
        <authorList>
            <consortium name="StrepSynth"/>
            <person name="Ruckert C."/>
            <person name="Fridjonson O.H."/>
            <person name="Lambert C."/>
            <person name="van Wezel G.P."/>
            <person name="Bernaerts K."/>
            <person name="Anne J."/>
            <person name="Economou A."/>
            <person name="Kalinowski J."/>
        </authorList>
    </citation>
    <scope>NUCLEOTIDE SEQUENCE [LARGE SCALE GENOMIC DNA]</scope>
    <source>
        <strain evidence="3">TK24</strain>
    </source>
</reference>
<feature type="compositionally biased region" description="Low complexity" evidence="1">
    <location>
        <begin position="84"/>
        <end position="99"/>
    </location>
</feature>
<protein>
    <submittedName>
        <fullName evidence="2">Uncharacterized protein</fullName>
    </submittedName>
</protein>
<sequence length="266" mass="28478">MPHRRRTPAAPVRPSWRPGPDHRHRQPDHRGPNETDGPAHPHPGTPSGAHRAPDIGAEPKAPSPTWTGVRRSPERCEVPGLGAGAAAGPHGAARAPSAPRGRHKTRGRPVKQGEEITDQCVADPTPGPPGLRRSRNGDEIMLLEMDPPGLETTPGAELADRTRPMDDGARQTVNGPSTGSRADGAQSVTWLIGVPFRAQGSRLVWMYYVVDGAGDDLHAVQTAMERAYTAEERRARGDAGAATEPFKIQRILRDAIGRVTLNACQS</sequence>
<feature type="region of interest" description="Disordered" evidence="1">
    <location>
        <begin position="145"/>
        <end position="183"/>
    </location>
</feature>
<accession>A0ABM5RD37</accession>
<evidence type="ECO:0000313" key="2">
    <source>
        <dbReference type="EMBL" id="AIJ18322.2"/>
    </source>
</evidence>
<feature type="compositionally biased region" description="Basic and acidic residues" evidence="1">
    <location>
        <begin position="28"/>
        <end position="39"/>
    </location>
</feature>
<gene>
    <name evidence="2" type="ORF">SLIV_37260</name>
</gene>
<name>A0ABM5RD37_STRLI</name>
<feature type="compositionally biased region" description="Basic residues" evidence="1">
    <location>
        <begin position="100"/>
        <end position="109"/>
    </location>
</feature>
<proteinExistence type="predicted"/>
<evidence type="ECO:0000313" key="3">
    <source>
        <dbReference type="Proteomes" id="UP000028682"/>
    </source>
</evidence>
<dbReference type="Proteomes" id="UP000028682">
    <property type="component" value="Chromosome"/>
</dbReference>
<dbReference type="EMBL" id="CP009124">
    <property type="protein sequence ID" value="AIJ18322.2"/>
    <property type="molecule type" value="Genomic_DNA"/>
</dbReference>
<feature type="compositionally biased region" description="Polar residues" evidence="1">
    <location>
        <begin position="171"/>
        <end position="180"/>
    </location>
</feature>
<evidence type="ECO:0000256" key="1">
    <source>
        <dbReference type="SAM" id="MobiDB-lite"/>
    </source>
</evidence>
<keyword evidence="3" id="KW-1185">Reference proteome</keyword>
<organism evidence="2 3">
    <name type="scientific">Streptomyces lividans TK24</name>
    <dbReference type="NCBI Taxonomy" id="457428"/>
    <lineage>
        <taxon>Bacteria</taxon>
        <taxon>Bacillati</taxon>
        <taxon>Actinomycetota</taxon>
        <taxon>Actinomycetes</taxon>
        <taxon>Kitasatosporales</taxon>
        <taxon>Streptomycetaceae</taxon>
        <taxon>Streptomyces</taxon>
    </lineage>
</organism>